<keyword evidence="3" id="KW-1185">Reference proteome</keyword>
<organism evidence="2 3">
    <name type="scientific">Flavobacterium chilense</name>
    <dbReference type="NCBI Taxonomy" id="946677"/>
    <lineage>
        <taxon>Bacteria</taxon>
        <taxon>Pseudomonadati</taxon>
        <taxon>Bacteroidota</taxon>
        <taxon>Flavobacteriia</taxon>
        <taxon>Flavobacteriales</taxon>
        <taxon>Flavobacteriaceae</taxon>
        <taxon>Flavobacterium</taxon>
    </lineage>
</organism>
<feature type="domain" description="Knr4/Smi1-like" evidence="1">
    <location>
        <begin position="3"/>
        <end position="134"/>
    </location>
</feature>
<dbReference type="SUPFAM" id="SSF160631">
    <property type="entry name" value="SMI1/KNR4-like"/>
    <property type="match status" value="1"/>
</dbReference>
<dbReference type="RefSeq" id="WP_068843877.1">
    <property type="nucleotide sequence ID" value="NZ_FRBT01000004.1"/>
</dbReference>
<dbReference type="Gene3D" id="3.40.1580.10">
    <property type="entry name" value="SMI1/KNR4-like"/>
    <property type="match status" value="1"/>
</dbReference>
<evidence type="ECO:0000313" key="2">
    <source>
        <dbReference type="EMBL" id="SHM17183.1"/>
    </source>
</evidence>
<dbReference type="Proteomes" id="UP000184028">
    <property type="component" value="Unassembled WGS sequence"/>
</dbReference>
<dbReference type="InterPro" id="IPR018958">
    <property type="entry name" value="Knr4/Smi1-like_dom"/>
</dbReference>
<proteinExistence type="predicted"/>
<dbReference type="InterPro" id="IPR037883">
    <property type="entry name" value="Knr4/Smi1-like_sf"/>
</dbReference>
<dbReference type="Pfam" id="PF09346">
    <property type="entry name" value="SMI1_KNR4"/>
    <property type="match status" value="1"/>
</dbReference>
<accession>A0A1M7GLL9</accession>
<protein>
    <submittedName>
        <fullName evidence="2">SMI1 / KNR4 family (SUKH-1)</fullName>
    </submittedName>
</protein>
<sequence>MTLQDIETKYGFQFPALYKQLDADGMLNVGEYGPDWYTFVYPTLKDNPPLLLHSYDFELLNLKSVDEEIAYITGSDDYRNIDKEFKFIPFAKSGGGDDYCFFLNGGDDANIPIVYVYHDANEVDYLAKNLQDFIFKMLLTDMSNQDIYNEVSDEEFRNDIESVFKSHHKYLTEEQNRLLRHMLKREIIDYEIVFPNMKEPARGLLTDIELKNLLNNIIPFENMDQSFKYSSEW</sequence>
<gene>
    <name evidence="2" type="ORF">SAMN05444484_104265</name>
</gene>
<dbReference type="STRING" id="946677.SAMN05444484_104265"/>
<evidence type="ECO:0000259" key="1">
    <source>
        <dbReference type="Pfam" id="PF09346"/>
    </source>
</evidence>
<reference evidence="3" key="1">
    <citation type="submission" date="2016-11" db="EMBL/GenBank/DDBJ databases">
        <authorList>
            <person name="Varghese N."/>
            <person name="Submissions S."/>
        </authorList>
    </citation>
    <scope>NUCLEOTIDE SEQUENCE [LARGE SCALE GENOMIC DNA]</scope>
    <source>
        <strain evidence="3">DSM 24724</strain>
    </source>
</reference>
<dbReference type="AlphaFoldDB" id="A0A1M7GLL9"/>
<dbReference type="OrthoDB" id="980721at2"/>
<dbReference type="EMBL" id="FRBT01000004">
    <property type="protein sequence ID" value="SHM17183.1"/>
    <property type="molecule type" value="Genomic_DNA"/>
</dbReference>
<name>A0A1M7GLL9_9FLAO</name>
<evidence type="ECO:0000313" key="3">
    <source>
        <dbReference type="Proteomes" id="UP000184028"/>
    </source>
</evidence>